<evidence type="ECO:0000256" key="3">
    <source>
        <dbReference type="ARBA" id="ARBA00022475"/>
    </source>
</evidence>
<feature type="transmembrane region" description="Helical" evidence="7">
    <location>
        <begin position="69"/>
        <end position="93"/>
    </location>
</feature>
<feature type="transmembrane region" description="Helical" evidence="7">
    <location>
        <begin position="139"/>
        <end position="161"/>
    </location>
</feature>
<comment type="similarity">
    <text evidence="7">Belongs to the binding-protein-dependent transport system permease family.</text>
</comment>
<dbReference type="InterPro" id="IPR050901">
    <property type="entry name" value="BP-dep_ABC_trans_perm"/>
</dbReference>
<accession>A0A366F917</accession>
<keyword evidence="2 7" id="KW-0813">Transport</keyword>
<reference evidence="9 10" key="1">
    <citation type="submission" date="2018-06" db="EMBL/GenBank/DDBJ databases">
        <title>Genomic Encyclopedia of Type Strains, Phase IV (KMG-IV): sequencing the most valuable type-strain genomes for metagenomic binning, comparative biology and taxonomic classification.</title>
        <authorList>
            <person name="Goeker M."/>
        </authorList>
    </citation>
    <scope>NUCLEOTIDE SEQUENCE [LARGE SCALE GENOMIC DNA]</scope>
    <source>
        <strain evidence="9 10">DSM 24875</strain>
    </source>
</reference>
<evidence type="ECO:0000256" key="1">
    <source>
        <dbReference type="ARBA" id="ARBA00004651"/>
    </source>
</evidence>
<keyword evidence="6 7" id="KW-0472">Membrane</keyword>
<dbReference type="CDD" id="cd06261">
    <property type="entry name" value="TM_PBP2"/>
    <property type="match status" value="1"/>
</dbReference>
<keyword evidence="3" id="KW-1003">Cell membrane</keyword>
<dbReference type="InterPro" id="IPR035906">
    <property type="entry name" value="MetI-like_sf"/>
</dbReference>
<feature type="transmembrane region" description="Helical" evidence="7">
    <location>
        <begin position="105"/>
        <end position="127"/>
    </location>
</feature>
<evidence type="ECO:0000259" key="8">
    <source>
        <dbReference type="PROSITE" id="PS50928"/>
    </source>
</evidence>
<feature type="transmembrane region" description="Helical" evidence="7">
    <location>
        <begin position="242"/>
        <end position="266"/>
    </location>
</feature>
<dbReference type="AlphaFoldDB" id="A0A366F917"/>
<comment type="subcellular location">
    <subcellularLocation>
        <location evidence="1 7">Cell membrane</location>
        <topology evidence="1 7">Multi-pass membrane protein</topology>
    </subcellularLocation>
</comment>
<evidence type="ECO:0000256" key="6">
    <source>
        <dbReference type="ARBA" id="ARBA00023136"/>
    </source>
</evidence>
<dbReference type="SUPFAM" id="SSF161098">
    <property type="entry name" value="MetI-like"/>
    <property type="match status" value="1"/>
</dbReference>
<dbReference type="InterPro" id="IPR000515">
    <property type="entry name" value="MetI-like"/>
</dbReference>
<dbReference type="GO" id="GO:0055085">
    <property type="term" value="P:transmembrane transport"/>
    <property type="evidence" value="ECO:0007669"/>
    <property type="project" value="InterPro"/>
</dbReference>
<dbReference type="RefSeq" id="WP_113890238.1">
    <property type="nucleotide sequence ID" value="NZ_QNRK01000017.1"/>
</dbReference>
<evidence type="ECO:0000313" key="9">
    <source>
        <dbReference type="EMBL" id="RBP11128.1"/>
    </source>
</evidence>
<proteinExistence type="inferred from homology"/>
<keyword evidence="10" id="KW-1185">Reference proteome</keyword>
<evidence type="ECO:0000313" key="10">
    <source>
        <dbReference type="Proteomes" id="UP000253529"/>
    </source>
</evidence>
<comment type="caution">
    <text evidence="9">The sequence shown here is derived from an EMBL/GenBank/DDBJ whole genome shotgun (WGS) entry which is preliminary data.</text>
</comment>
<evidence type="ECO:0000256" key="4">
    <source>
        <dbReference type="ARBA" id="ARBA00022692"/>
    </source>
</evidence>
<organism evidence="9 10">
    <name type="scientific">Roseiarcus fermentans</name>
    <dbReference type="NCBI Taxonomy" id="1473586"/>
    <lineage>
        <taxon>Bacteria</taxon>
        <taxon>Pseudomonadati</taxon>
        <taxon>Pseudomonadota</taxon>
        <taxon>Alphaproteobacteria</taxon>
        <taxon>Hyphomicrobiales</taxon>
        <taxon>Roseiarcaceae</taxon>
        <taxon>Roseiarcus</taxon>
    </lineage>
</organism>
<keyword evidence="5 7" id="KW-1133">Transmembrane helix</keyword>
<evidence type="ECO:0000256" key="7">
    <source>
        <dbReference type="RuleBase" id="RU363032"/>
    </source>
</evidence>
<sequence>MRRSVAITLALAVALAVLAILVILPFWWVMSSSVKATSEIVSTSPTMFPRSFTLEHFEKLLGGSDFPRFLFNSVIVSLASMALTVAFAVLAGYAFFRLRFPGRDLLYRAILLAYAFPGIVVLTPLYGMMSAAGLIDNPLALVIVNVTFAVPFAIWMMRAFLAAVPVEIEEAARLDGASRLIVLRRIVLPLIAPGVASVAIFAFVSSWTEYLFASVLIQTDAHKTIPVGLAGIIGQYQVDWGLMLAGATITTLPVLALFAVIGRYFVAGLTAGAIK</sequence>
<gene>
    <name evidence="9" type="ORF">DFR50_11713</name>
</gene>
<dbReference type="PROSITE" id="PS50928">
    <property type="entry name" value="ABC_TM1"/>
    <property type="match status" value="1"/>
</dbReference>
<feature type="transmembrane region" description="Helical" evidence="7">
    <location>
        <begin position="182"/>
        <end position="204"/>
    </location>
</feature>
<dbReference type="GO" id="GO:0005886">
    <property type="term" value="C:plasma membrane"/>
    <property type="evidence" value="ECO:0007669"/>
    <property type="project" value="UniProtKB-SubCell"/>
</dbReference>
<evidence type="ECO:0000256" key="2">
    <source>
        <dbReference type="ARBA" id="ARBA00022448"/>
    </source>
</evidence>
<dbReference type="Pfam" id="PF00528">
    <property type="entry name" value="BPD_transp_1"/>
    <property type="match status" value="1"/>
</dbReference>
<dbReference type="PANTHER" id="PTHR32243:SF18">
    <property type="entry name" value="INNER MEMBRANE ABC TRANSPORTER PERMEASE PROTEIN YCJP"/>
    <property type="match status" value="1"/>
</dbReference>
<dbReference type="Gene3D" id="1.10.3720.10">
    <property type="entry name" value="MetI-like"/>
    <property type="match status" value="1"/>
</dbReference>
<dbReference type="Proteomes" id="UP000253529">
    <property type="component" value="Unassembled WGS sequence"/>
</dbReference>
<protein>
    <submittedName>
        <fullName evidence="9">Carbohydrate ABC transporter membrane protein 2 (CUT1 family)</fullName>
    </submittedName>
</protein>
<keyword evidence="4 7" id="KW-0812">Transmembrane</keyword>
<dbReference type="OrthoDB" id="9804370at2"/>
<dbReference type="EMBL" id="QNRK01000017">
    <property type="protein sequence ID" value="RBP11128.1"/>
    <property type="molecule type" value="Genomic_DNA"/>
</dbReference>
<evidence type="ECO:0000256" key="5">
    <source>
        <dbReference type="ARBA" id="ARBA00022989"/>
    </source>
</evidence>
<feature type="domain" description="ABC transmembrane type-1" evidence="8">
    <location>
        <begin position="70"/>
        <end position="261"/>
    </location>
</feature>
<dbReference type="PANTHER" id="PTHR32243">
    <property type="entry name" value="MALTOSE TRANSPORT SYSTEM PERMEASE-RELATED"/>
    <property type="match status" value="1"/>
</dbReference>
<name>A0A366F917_9HYPH</name>